<evidence type="ECO:0000256" key="1">
    <source>
        <dbReference type="SAM" id="Phobius"/>
    </source>
</evidence>
<evidence type="ECO:0008006" key="4">
    <source>
        <dbReference type="Google" id="ProtNLM"/>
    </source>
</evidence>
<organism evidence="2 3">
    <name type="scientific">Candidatus Gottesmanbacteria bacterium RBG_13_37_7</name>
    <dbReference type="NCBI Taxonomy" id="1798369"/>
    <lineage>
        <taxon>Bacteria</taxon>
        <taxon>Candidatus Gottesmaniibacteriota</taxon>
    </lineage>
</organism>
<evidence type="ECO:0000313" key="3">
    <source>
        <dbReference type="Proteomes" id="UP000178230"/>
    </source>
</evidence>
<feature type="transmembrane region" description="Helical" evidence="1">
    <location>
        <begin position="248"/>
        <end position="267"/>
    </location>
</feature>
<dbReference type="Gene3D" id="2.120.10.30">
    <property type="entry name" value="TolB, C-terminal domain"/>
    <property type="match status" value="1"/>
</dbReference>
<dbReference type="AlphaFoldDB" id="A0A1F5YHA2"/>
<evidence type="ECO:0000313" key="2">
    <source>
        <dbReference type="EMBL" id="OGF99452.1"/>
    </source>
</evidence>
<dbReference type="SUPFAM" id="SSF63825">
    <property type="entry name" value="YWTD domain"/>
    <property type="match status" value="1"/>
</dbReference>
<dbReference type="EMBL" id="MFIY01000052">
    <property type="protein sequence ID" value="OGF99452.1"/>
    <property type="molecule type" value="Genomic_DNA"/>
</dbReference>
<keyword evidence="1" id="KW-0472">Membrane</keyword>
<dbReference type="SUPFAM" id="SSF81606">
    <property type="entry name" value="PP2C-like"/>
    <property type="match status" value="1"/>
</dbReference>
<proteinExistence type="predicted"/>
<accession>A0A1F5YHA2</accession>
<sequence>MYCEKKDMDIQVKTAKLSSASDNSSWGGSFAEDGLFILLEVSGDDKDSALNHGKTLMDWIIESLRDLQRKNINQVTEILREIKDNKTIKTVILGVLDGEKLSLGNLGRGYVYLRREGKLGKILLPDEVSRGILFPRDLVFFCTDEFNEVIEEKEKDNLLELNDPDEIMEVLTPILLGATEHAGIAVLAFSIIGTADFLPFGSGSVTRRETGQKGANLSGIIEEIKKYFALKIKYPLEQKEISRSKKTLLTVAIFLAILLIVSIFFNINHSRSTSLNKKTAEALNLASLQYEEGVSLIDLNPVRSRELLSSSKLTLGSLLLEIPPKSSDYSKTKEWLDKISIAEVAAYKIFKLTAVPLFFDLTLVKQGALGNKIVQYNEKKAILDVANQVVYFLSTVTKESVLVAGSDIVKDAKTISIHGDSIYILNSDGVVSIDIESKKGKTVIFKDEKWGEITSLTAFGGNLYLLDKTNNIIWKYIGTESGFSGRYTYFNPDVKVNLANASDMVIDGSVWITNSQNELLKFTRGLGEQFTIKGLAEPLTSIEGISTSDTDKYIYVYDKNTARILIFDKDGIYQSQYQWDGLREVSDIEACEEEKKIFILSGSKIYAIELK</sequence>
<keyword evidence="1" id="KW-1133">Transmembrane helix</keyword>
<name>A0A1F5YHA2_9BACT</name>
<protein>
    <recommendedName>
        <fullName evidence="4">PPM-type phosphatase domain-containing protein</fullName>
    </recommendedName>
</protein>
<dbReference type="InterPro" id="IPR036457">
    <property type="entry name" value="PPM-type-like_dom_sf"/>
</dbReference>
<dbReference type="InterPro" id="IPR011042">
    <property type="entry name" value="6-blade_b-propeller_TolB-like"/>
</dbReference>
<comment type="caution">
    <text evidence="2">The sequence shown here is derived from an EMBL/GenBank/DDBJ whole genome shotgun (WGS) entry which is preliminary data.</text>
</comment>
<dbReference type="Proteomes" id="UP000178230">
    <property type="component" value="Unassembled WGS sequence"/>
</dbReference>
<reference evidence="2 3" key="1">
    <citation type="journal article" date="2016" name="Nat. Commun.">
        <title>Thousands of microbial genomes shed light on interconnected biogeochemical processes in an aquifer system.</title>
        <authorList>
            <person name="Anantharaman K."/>
            <person name="Brown C.T."/>
            <person name="Hug L.A."/>
            <person name="Sharon I."/>
            <person name="Castelle C.J."/>
            <person name="Probst A.J."/>
            <person name="Thomas B.C."/>
            <person name="Singh A."/>
            <person name="Wilkins M.J."/>
            <person name="Karaoz U."/>
            <person name="Brodie E.L."/>
            <person name="Williams K.H."/>
            <person name="Hubbard S.S."/>
            <person name="Banfield J.F."/>
        </authorList>
    </citation>
    <scope>NUCLEOTIDE SEQUENCE [LARGE SCALE GENOMIC DNA]</scope>
</reference>
<gene>
    <name evidence="2" type="ORF">A2Y99_00260</name>
</gene>
<keyword evidence="1" id="KW-0812">Transmembrane</keyword>